<evidence type="ECO:0000313" key="2">
    <source>
        <dbReference type="EMBL" id="DAD41928.1"/>
    </source>
</evidence>
<name>A0A822ZAM3_NELNU</name>
<gene>
    <name evidence="1" type="ORF">HUJ06_014033</name>
    <name evidence="2" type="ORF">HUJ06_016251</name>
    <name evidence="3" type="ORF">HUJ06_016260</name>
    <name evidence="4" type="ORF">HUJ06_016272</name>
    <name evidence="5" type="ORF">HUJ06_016275</name>
    <name evidence="6" type="ORF">HUJ06_016280</name>
    <name evidence="7" type="ORF">HUJ06_016282</name>
</gene>
<evidence type="ECO:0000313" key="5">
    <source>
        <dbReference type="EMBL" id="DAD41952.1"/>
    </source>
</evidence>
<dbReference type="EMBL" id="DUZY01000005">
    <property type="protein sequence ID" value="DAD39710.1"/>
    <property type="molecule type" value="Genomic_DNA"/>
</dbReference>
<dbReference type="Proteomes" id="UP000607653">
    <property type="component" value="Unassembled WGS sequence"/>
</dbReference>
<evidence type="ECO:0000313" key="7">
    <source>
        <dbReference type="EMBL" id="DAD41959.1"/>
    </source>
</evidence>
<protein>
    <submittedName>
        <fullName evidence="6">Uncharacterized protein</fullName>
    </submittedName>
</protein>
<keyword evidence="8" id="KW-1185">Reference proteome</keyword>
<evidence type="ECO:0000313" key="1">
    <source>
        <dbReference type="EMBL" id="DAD39710.1"/>
    </source>
</evidence>
<dbReference type="EMBL" id="DUZY01000005">
    <property type="protein sequence ID" value="DAD41949.1"/>
    <property type="molecule type" value="Genomic_DNA"/>
</dbReference>
<organism evidence="6 8">
    <name type="scientific">Nelumbo nucifera</name>
    <name type="common">Sacred lotus</name>
    <dbReference type="NCBI Taxonomy" id="4432"/>
    <lineage>
        <taxon>Eukaryota</taxon>
        <taxon>Viridiplantae</taxon>
        <taxon>Streptophyta</taxon>
        <taxon>Embryophyta</taxon>
        <taxon>Tracheophyta</taxon>
        <taxon>Spermatophyta</taxon>
        <taxon>Magnoliopsida</taxon>
        <taxon>Proteales</taxon>
        <taxon>Nelumbonaceae</taxon>
        <taxon>Nelumbo</taxon>
    </lineage>
</organism>
<sequence length="35" mass="3865">MASPLGTYSNISPPTCFTPVPWLQILSEFLLAVRN</sequence>
<evidence type="ECO:0000313" key="3">
    <source>
        <dbReference type="EMBL" id="DAD41937.1"/>
    </source>
</evidence>
<dbReference type="EMBL" id="DUZY01000005">
    <property type="protein sequence ID" value="DAD41937.1"/>
    <property type="molecule type" value="Genomic_DNA"/>
</dbReference>
<evidence type="ECO:0000313" key="8">
    <source>
        <dbReference type="Proteomes" id="UP000607653"/>
    </source>
</evidence>
<evidence type="ECO:0000313" key="4">
    <source>
        <dbReference type="EMBL" id="DAD41949.1"/>
    </source>
</evidence>
<proteinExistence type="predicted"/>
<dbReference type="EMBL" id="DUZY01000005">
    <property type="protein sequence ID" value="DAD41959.1"/>
    <property type="molecule type" value="Genomic_DNA"/>
</dbReference>
<dbReference type="EMBL" id="DUZY01000005">
    <property type="protein sequence ID" value="DAD41957.1"/>
    <property type="molecule type" value="Genomic_DNA"/>
</dbReference>
<accession>A0A822ZAM3</accession>
<dbReference type="EMBL" id="DUZY01000005">
    <property type="protein sequence ID" value="DAD41928.1"/>
    <property type="molecule type" value="Genomic_DNA"/>
</dbReference>
<dbReference type="EMBL" id="DUZY01000005">
    <property type="protein sequence ID" value="DAD41952.1"/>
    <property type="molecule type" value="Genomic_DNA"/>
</dbReference>
<evidence type="ECO:0000313" key="6">
    <source>
        <dbReference type="EMBL" id="DAD41957.1"/>
    </source>
</evidence>
<reference evidence="6 8" key="1">
    <citation type="journal article" date="2020" name="Mol. Biol. Evol.">
        <title>Distinct Expression and Methylation Patterns for Genes with Different Fates following a Single Whole-Genome Duplication in Flowering Plants.</title>
        <authorList>
            <person name="Shi T."/>
            <person name="Rahmani R.S."/>
            <person name="Gugger P.F."/>
            <person name="Wang M."/>
            <person name="Li H."/>
            <person name="Zhang Y."/>
            <person name="Li Z."/>
            <person name="Wang Q."/>
            <person name="Van de Peer Y."/>
            <person name="Marchal K."/>
            <person name="Chen J."/>
        </authorList>
    </citation>
    <scope>NUCLEOTIDE SEQUENCE [LARGE SCALE GENOMIC DNA]</scope>
    <source>
        <tissue evidence="6">Leaf</tissue>
    </source>
</reference>
<comment type="caution">
    <text evidence="6">The sequence shown here is derived from an EMBL/GenBank/DDBJ whole genome shotgun (WGS) entry which is preliminary data.</text>
</comment>
<dbReference type="AlphaFoldDB" id="A0A822ZAM3"/>